<dbReference type="PRINTS" id="PR00153">
    <property type="entry name" value="CSAPPISMRASE"/>
</dbReference>
<evidence type="ECO:0000313" key="9">
    <source>
        <dbReference type="Proteomes" id="UP000092461"/>
    </source>
</evidence>
<reference evidence="9" key="1">
    <citation type="submission" date="2012-05" db="EMBL/GenBank/DDBJ databases">
        <title>Whole Genome Assembly of Lutzomyia longipalpis.</title>
        <authorList>
            <person name="Richards S."/>
            <person name="Qu C."/>
            <person name="Dillon R."/>
            <person name="Worley K."/>
            <person name="Scherer S."/>
            <person name="Batterton M."/>
            <person name="Taylor A."/>
            <person name="Hawes A."/>
            <person name="Hernandez B."/>
            <person name="Kovar C."/>
            <person name="Mandapat C."/>
            <person name="Pham C."/>
            <person name="Qu C."/>
            <person name="Jing C."/>
            <person name="Bess C."/>
            <person name="Bandaranaike D."/>
            <person name="Ngo D."/>
            <person name="Ongeri F."/>
            <person name="Arias F."/>
            <person name="Lara F."/>
            <person name="Weissenberger G."/>
            <person name="Kamau G."/>
            <person name="Han H."/>
            <person name="Shen H."/>
            <person name="Dinh H."/>
            <person name="Khalil I."/>
            <person name="Jones J."/>
            <person name="Shafer J."/>
            <person name="Jayaseelan J."/>
            <person name="Quiroz J."/>
            <person name="Blankenburg K."/>
            <person name="Nguyen L."/>
            <person name="Jackson L."/>
            <person name="Francisco L."/>
            <person name="Tang L.-Y."/>
            <person name="Pu L.-L."/>
            <person name="Perales L."/>
            <person name="Lorensuhewa L."/>
            <person name="Munidasa M."/>
            <person name="Coyle M."/>
            <person name="Taylor M."/>
            <person name="Puazo M."/>
            <person name="Firestine M."/>
            <person name="Scheel M."/>
            <person name="Javaid M."/>
            <person name="Wang M."/>
            <person name="Li M."/>
            <person name="Tabassum N."/>
            <person name="Saada N."/>
            <person name="Osuji N."/>
            <person name="Aqrawi P."/>
            <person name="Fu Q."/>
            <person name="Thornton R."/>
            <person name="Raj R."/>
            <person name="Goodspeed R."/>
            <person name="Mata R."/>
            <person name="Najjar R."/>
            <person name="Gubbala S."/>
            <person name="Lee S."/>
            <person name="Denson S."/>
            <person name="Patil S."/>
            <person name="Macmil S."/>
            <person name="Qi S."/>
            <person name="Matskevitch T."/>
            <person name="Palculict T."/>
            <person name="Mathew T."/>
            <person name="Vee V."/>
            <person name="Velamala V."/>
            <person name="Korchina V."/>
            <person name="Cai W."/>
            <person name="Liu W."/>
            <person name="Dai W."/>
            <person name="Zou X."/>
            <person name="Zhu Y."/>
            <person name="Zhang Y."/>
            <person name="Wu Y.-Q."/>
            <person name="Xin Y."/>
            <person name="Nazarath L."/>
            <person name="Kovar C."/>
            <person name="Han Y."/>
            <person name="Muzny D."/>
            <person name="Gibbs R."/>
        </authorList>
    </citation>
    <scope>NUCLEOTIDE SEQUENCE [LARGE SCALE GENOMIC DNA]</scope>
    <source>
        <strain evidence="9">Jacobina</strain>
    </source>
</reference>
<feature type="compositionally biased region" description="Basic and acidic residues" evidence="5">
    <location>
        <begin position="501"/>
        <end position="535"/>
    </location>
</feature>
<feature type="compositionally biased region" description="Basic residues" evidence="5">
    <location>
        <begin position="536"/>
        <end position="557"/>
    </location>
</feature>
<accession>A0A1B0C9X6</accession>
<sequence>MTLPGRGALFDISIGGLSAGRVVFELFTDVAPKTAENFRALCTGEKGLGRTTQKPLHYAGVIFHRVVKDFMIQAGDFSNKNGTGGESIYGGTFEDENFTLKHDKPFLLSMANRGKNTNGSHTTQPAPHLDNVHVVFGQVVSGQDLVTQLEQLPVDRNSRPLQDAMISNCGELVRQVKSKKAKKKKASSESENEEDSSDDSSSAKSKKKKHEKKKKEKKSKRSASVEEGELDEGENSLFPLTKIDPKEIPDVSNKFLMRASSSTKQEDKSDDEEDDKDDDKGRKRRNDRGQRNFGWSKKRVPLSRSGRVIKGRGVFRYRTPSRSRSRSRSVTPPHWKQAQKRTIKLSDFEKIEEEKKHREIEIKRREVERKRRHEEIARDAKKSFYELQQVNSYGKGEEKNESSSFIPGEEQKPGVDLNALDYEHHGSDVEEQHEALKSSNKSEVMAMALGVEVKIPQKTFEGRNSRDHGDSLKSKYDRSPDRRRRRSRSSGRSRDHRRSRSPRDKRLHDRKSRRDSSRRDYSSKGRKRDSSDRSRSRDRRRRSRSSSSRRHRQRSRSPRKDTKQTEEKPKVLSSEEKAKLHKEKMLKRAEALLLLKDHMKKEIEEQEKRQAERERERLRQLERQETNEELARLEKIKQETLQKLQAHDDELVKKVLDGVVSSVKSSKMRKSRSPSTSDRKRHKKHSKSQKKSQRVRSSSTSSANSKDSFKL</sequence>
<dbReference type="PANTHER" id="PTHR11071:SF565">
    <property type="entry name" value="MOCA-CYP, ISOFORM A"/>
    <property type="match status" value="1"/>
</dbReference>
<feature type="compositionally biased region" description="Basic and acidic residues" evidence="5">
    <location>
        <begin position="558"/>
        <end position="578"/>
    </location>
</feature>
<feature type="region of interest" description="Disordered" evidence="5">
    <location>
        <begin position="389"/>
        <end position="418"/>
    </location>
</feature>
<dbReference type="VEuPathDB" id="VectorBase:LLONM1_004699"/>
<dbReference type="SUPFAM" id="SSF50891">
    <property type="entry name" value="Cyclophilin-like"/>
    <property type="match status" value="1"/>
</dbReference>
<evidence type="ECO:0000259" key="6">
    <source>
        <dbReference type="PROSITE" id="PS50072"/>
    </source>
</evidence>
<feature type="compositionally biased region" description="Basic residues" evidence="5">
    <location>
        <begin position="296"/>
        <end position="327"/>
    </location>
</feature>
<comment type="catalytic activity">
    <reaction evidence="1">
        <text>[protein]-peptidylproline (omega=180) = [protein]-peptidylproline (omega=0)</text>
        <dbReference type="Rhea" id="RHEA:16237"/>
        <dbReference type="Rhea" id="RHEA-COMP:10747"/>
        <dbReference type="Rhea" id="RHEA-COMP:10748"/>
        <dbReference type="ChEBI" id="CHEBI:83833"/>
        <dbReference type="ChEBI" id="CHEBI:83834"/>
        <dbReference type="EC" id="5.2.1.8"/>
    </reaction>
</comment>
<dbReference type="EMBL" id="AJWK01002983">
    <property type="status" value="NOT_ANNOTATED_CDS"/>
    <property type="molecule type" value="Genomic_DNA"/>
</dbReference>
<reference evidence="8" key="3">
    <citation type="submission" date="2020-05" db="UniProtKB">
        <authorList>
            <consortium name="EnsemblMetazoa"/>
        </authorList>
    </citation>
    <scope>IDENTIFICATION</scope>
    <source>
        <strain evidence="8">Jacobina</strain>
    </source>
</reference>
<dbReference type="PROSITE" id="PS50072">
    <property type="entry name" value="CSA_PPIASE_2"/>
    <property type="match status" value="1"/>
</dbReference>
<dbReference type="AlphaFoldDB" id="A0A1B0C9X6"/>
<feature type="compositionally biased region" description="Basic residues" evidence="5">
    <location>
        <begin position="204"/>
        <end position="221"/>
    </location>
</feature>
<dbReference type="InterPro" id="IPR020892">
    <property type="entry name" value="Cyclophilin-type_PPIase_CS"/>
</dbReference>
<feature type="region of interest" description="Disordered" evidence="5">
    <location>
        <begin position="660"/>
        <end position="711"/>
    </location>
</feature>
<evidence type="ECO:0000256" key="3">
    <source>
        <dbReference type="ARBA" id="ARBA00023110"/>
    </source>
</evidence>
<dbReference type="InterPro" id="IPR029000">
    <property type="entry name" value="Cyclophilin-like_dom_sf"/>
</dbReference>
<evidence type="ECO:0000256" key="2">
    <source>
        <dbReference type="ARBA" id="ARBA00013194"/>
    </source>
</evidence>
<feature type="compositionally biased region" description="Basic and acidic residues" evidence="5">
    <location>
        <begin position="460"/>
        <end position="480"/>
    </location>
</feature>
<dbReference type="PANTHER" id="PTHR11071">
    <property type="entry name" value="PEPTIDYL-PROLYL CIS-TRANS ISOMERASE"/>
    <property type="match status" value="1"/>
</dbReference>
<name>A0A1B0C9X6_LUTLO</name>
<evidence type="ECO:0000313" key="8">
    <source>
        <dbReference type="EnsemblMetazoa" id="LLOJ000748-PA"/>
    </source>
</evidence>
<feature type="domain" description="PPIase cyclophilin-type" evidence="6">
    <location>
        <begin position="9"/>
        <end position="171"/>
    </location>
</feature>
<dbReference type="GO" id="GO:0016018">
    <property type="term" value="F:cyclosporin A binding"/>
    <property type="evidence" value="ECO:0007669"/>
    <property type="project" value="TreeGrafter"/>
</dbReference>
<evidence type="ECO:0000313" key="7">
    <source>
        <dbReference type="EMBL" id="MBC1172541.1"/>
    </source>
</evidence>
<evidence type="ECO:0000256" key="5">
    <source>
        <dbReference type="SAM" id="MobiDB-lite"/>
    </source>
</evidence>
<organism evidence="8 9">
    <name type="scientific">Lutzomyia longipalpis</name>
    <name type="common">Sand fly</name>
    <dbReference type="NCBI Taxonomy" id="7200"/>
    <lineage>
        <taxon>Eukaryota</taxon>
        <taxon>Metazoa</taxon>
        <taxon>Ecdysozoa</taxon>
        <taxon>Arthropoda</taxon>
        <taxon>Hexapoda</taxon>
        <taxon>Insecta</taxon>
        <taxon>Pterygota</taxon>
        <taxon>Neoptera</taxon>
        <taxon>Endopterygota</taxon>
        <taxon>Diptera</taxon>
        <taxon>Nematocera</taxon>
        <taxon>Psychodoidea</taxon>
        <taxon>Psychodidae</taxon>
        <taxon>Lutzomyia</taxon>
        <taxon>Lutzomyia</taxon>
    </lineage>
</organism>
<dbReference type="EMBL" id="GITU01003838">
    <property type="protein sequence ID" value="MBC1172541.1"/>
    <property type="molecule type" value="Transcribed_RNA"/>
</dbReference>
<feature type="region of interest" description="Disordered" evidence="5">
    <location>
        <begin position="175"/>
        <end position="341"/>
    </location>
</feature>
<dbReference type="GO" id="GO:0005739">
    <property type="term" value="C:mitochondrion"/>
    <property type="evidence" value="ECO:0007669"/>
    <property type="project" value="TreeGrafter"/>
</dbReference>
<dbReference type="Gene3D" id="2.40.100.10">
    <property type="entry name" value="Cyclophilin-like"/>
    <property type="match status" value="1"/>
</dbReference>
<dbReference type="FunFam" id="2.40.100.10:FF:000005">
    <property type="entry name" value="Peptidyl-prolyl cis-trans isomerase G"/>
    <property type="match status" value="1"/>
</dbReference>
<keyword evidence="3" id="KW-0697">Rotamase</keyword>
<evidence type="ECO:0000256" key="1">
    <source>
        <dbReference type="ARBA" id="ARBA00000971"/>
    </source>
</evidence>
<feature type="region of interest" description="Disordered" evidence="5">
    <location>
        <begin position="454"/>
        <end position="583"/>
    </location>
</feature>
<dbReference type="VEuPathDB" id="VectorBase:LLOJ000748"/>
<feature type="compositionally biased region" description="Basic residues" evidence="5">
    <location>
        <begin position="679"/>
        <end position="694"/>
    </location>
</feature>
<proteinExistence type="predicted"/>
<feature type="compositionally biased region" description="Low complexity" evidence="5">
    <location>
        <begin position="695"/>
        <end position="711"/>
    </location>
</feature>
<dbReference type="InterPro" id="IPR002130">
    <property type="entry name" value="Cyclophilin-type_PPIase_dom"/>
</dbReference>
<feature type="compositionally biased region" description="Acidic residues" evidence="5">
    <location>
        <begin position="268"/>
        <end position="277"/>
    </location>
</feature>
<evidence type="ECO:0000256" key="4">
    <source>
        <dbReference type="ARBA" id="ARBA00023235"/>
    </source>
</evidence>
<feature type="compositionally biased region" description="Basic residues" evidence="5">
    <location>
        <begin position="176"/>
        <end position="185"/>
    </location>
</feature>
<feature type="region of interest" description="Disordered" evidence="5">
    <location>
        <begin position="604"/>
        <end position="628"/>
    </location>
</feature>
<dbReference type="EnsemblMetazoa" id="LLOJ000748-RA">
    <property type="protein sequence ID" value="LLOJ000748-PA"/>
    <property type="gene ID" value="LLOJ000748"/>
</dbReference>
<keyword evidence="9" id="KW-1185">Reference proteome</keyword>
<dbReference type="EC" id="5.2.1.8" evidence="2"/>
<reference evidence="7" key="2">
    <citation type="journal article" date="2020" name="BMC">
        <title>Leishmania infection induces a limited differential gene expression in the sand fly midgut.</title>
        <authorList>
            <person name="Coutinho-Abreu I.V."/>
            <person name="Serafim T.D."/>
            <person name="Meneses C."/>
            <person name="Kamhawi S."/>
            <person name="Oliveira F."/>
            <person name="Valenzuela J.G."/>
        </authorList>
    </citation>
    <scope>NUCLEOTIDE SEQUENCE</scope>
    <source>
        <strain evidence="7">Jacobina</strain>
        <tissue evidence="7">Midgut</tissue>
    </source>
</reference>
<dbReference type="PROSITE" id="PS00170">
    <property type="entry name" value="CSA_PPIASE_1"/>
    <property type="match status" value="1"/>
</dbReference>
<feature type="compositionally biased region" description="Basic residues" evidence="5">
    <location>
        <begin position="481"/>
        <end position="500"/>
    </location>
</feature>
<dbReference type="Proteomes" id="UP000092461">
    <property type="component" value="Unassembled WGS sequence"/>
</dbReference>
<keyword evidence="4" id="KW-0413">Isomerase</keyword>
<dbReference type="GO" id="GO:0006457">
    <property type="term" value="P:protein folding"/>
    <property type="evidence" value="ECO:0007669"/>
    <property type="project" value="InterPro"/>
</dbReference>
<dbReference type="GO" id="GO:0003755">
    <property type="term" value="F:peptidyl-prolyl cis-trans isomerase activity"/>
    <property type="evidence" value="ECO:0007669"/>
    <property type="project" value="UniProtKB-KW"/>
</dbReference>
<protein>
    <recommendedName>
        <fullName evidence="2">peptidylprolyl isomerase</fullName>
        <ecNumber evidence="2">5.2.1.8</ecNumber>
    </recommendedName>
</protein>
<dbReference type="Pfam" id="PF00160">
    <property type="entry name" value="Pro_isomerase"/>
    <property type="match status" value="1"/>
</dbReference>